<evidence type="ECO:0000256" key="1">
    <source>
        <dbReference type="SAM" id="MobiDB-lite"/>
    </source>
</evidence>
<evidence type="ECO:0000313" key="3">
    <source>
        <dbReference type="EMBL" id="KAJ7752305.1"/>
    </source>
</evidence>
<dbReference type="EMBL" id="JARKIB010000059">
    <property type="protein sequence ID" value="KAJ7752305.1"/>
    <property type="molecule type" value="Genomic_DNA"/>
</dbReference>
<protein>
    <submittedName>
        <fullName evidence="2">Uncharacterized protein</fullName>
    </submittedName>
</protein>
<comment type="caution">
    <text evidence="2">The sequence shown here is derived from an EMBL/GenBank/DDBJ whole genome shotgun (WGS) entry which is preliminary data.</text>
</comment>
<gene>
    <name evidence="3" type="ORF">B0H16DRAFT_1546504</name>
    <name evidence="2" type="ORF">B0H16DRAFT_1604821</name>
</gene>
<dbReference type="EMBL" id="JARKIB010000241">
    <property type="protein sequence ID" value="KAJ7720348.1"/>
    <property type="molecule type" value="Genomic_DNA"/>
</dbReference>
<feature type="compositionally biased region" description="Basic residues" evidence="1">
    <location>
        <begin position="83"/>
        <end position="99"/>
    </location>
</feature>
<accession>A0AAD7MJD8</accession>
<proteinExistence type="predicted"/>
<feature type="region of interest" description="Disordered" evidence="1">
    <location>
        <begin position="195"/>
        <end position="236"/>
    </location>
</feature>
<feature type="region of interest" description="Disordered" evidence="1">
    <location>
        <begin position="31"/>
        <end position="123"/>
    </location>
</feature>
<reference evidence="2" key="1">
    <citation type="submission" date="2023-03" db="EMBL/GenBank/DDBJ databases">
        <title>Massive genome expansion in bonnet fungi (Mycena s.s.) driven by repeated elements and novel gene families across ecological guilds.</title>
        <authorList>
            <consortium name="Lawrence Berkeley National Laboratory"/>
            <person name="Harder C.B."/>
            <person name="Miyauchi S."/>
            <person name="Viragh M."/>
            <person name="Kuo A."/>
            <person name="Thoen E."/>
            <person name="Andreopoulos B."/>
            <person name="Lu D."/>
            <person name="Skrede I."/>
            <person name="Drula E."/>
            <person name="Henrissat B."/>
            <person name="Morin E."/>
            <person name="Kohler A."/>
            <person name="Barry K."/>
            <person name="LaButti K."/>
            <person name="Morin E."/>
            <person name="Salamov A."/>
            <person name="Lipzen A."/>
            <person name="Mereny Z."/>
            <person name="Hegedus B."/>
            <person name="Baldrian P."/>
            <person name="Stursova M."/>
            <person name="Weitz H."/>
            <person name="Taylor A."/>
            <person name="Grigoriev I.V."/>
            <person name="Nagy L.G."/>
            <person name="Martin F."/>
            <person name="Kauserud H."/>
        </authorList>
    </citation>
    <scope>NUCLEOTIDE SEQUENCE</scope>
    <source>
        <strain evidence="2">CBHHK182m</strain>
    </source>
</reference>
<name>A0AAD7MJD8_9AGAR</name>
<dbReference type="AlphaFoldDB" id="A0AAD7MJD8"/>
<evidence type="ECO:0000313" key="2">
    <source>
        <dbReference type="EMBL" id="KAJ7720348.1"/>
    </source>
</evidence>
<feature type="compositionally biased region" description="Basic and acidic residues" evidence="1">
    <location>
        <begin position="100"/>
        <end position="114"/>
    </location>
</feature>
<sequence length="236" mass="26087">MRVSALLRRSITPTRRAVGVTRRTIQGIRMLSHRGPKPPFRAGPTPRGARQHARTWEKPPQRLARSNNSIASADACTPAPSRTSRHKRTYVPVHARRLNRKADAVAQRHTETRGARPPVPKSTVATAARMSWLPVRRTHPAVRPTRLDGNPAASRVGTYYRLQYPLPARAPTPKPSIAAAPSASTNITAVAAVAHTTPGISTNTDHTQRKEARTRALSSQHIQRREPTRPRHQPLV</sequence>
<evidence type="ECO:0000313" key="4">
    <source>
        <dbReference type="Proteomes" id="UP001215598"/>
    </source>
</evidence>
<organism evidence="2 4">
    <name type="scientific">Mycena metata</name>
    <dbReference type="NCBI Taxonomy" id="1033252"/>
    <lineage>
        <taxon>Eukaryota</taxon>
        <taxon>Fungi</taxon>
        <taxon>Dikarya</taxon>
        <taxon>Basidiomycota</taxon>
        <taxon>Agaricomycotina</taxon>
        <taxon>Agaricomycetes</taxon>
        <taxon>Agaricomycetidae</taxon>
        <taxon>Agaricales</taxon>
        <taxon>Marasmiineae</taxon>
        <taxon>Mycenaceae</taxon>
        <taxon>Mycena</taxon>
    </lineage>
</organism>
<dbReference type="Proteomes" id="UP001215598">
    <property type="component" value="Unassembled WGS sequence"/>
</dbReference>
<keyword evidence="4" id="KW-1185">Reference proteome</keyword>